<dbReference type="InterPro" id="IPR037295">
    <property type="entry name" value="Alpha-lytic_protease_prodomain"/>
</dbReference>
<dbReference type="InterPro" id="IPR035070">
    <property type="entry name" value="Streptogrisin_prodomain"/>
</dbReference>
<evidence type="ECO:0000313" key="12">
    <source>
        <dbReference type="EMBL" id="MBB5431506.1"/>
    </source>
</evidence>
<keyword evidence="5" id="KW-0720">Serine protease</keyword>
<reference evidence="12 13" key="1">
    <citation type="submission" date="2020-08" db="EMBL/GenBank/DDBJ databases">
        <title>Sequencing the genomes of 1000 actinobacteria strains.</title>
        <authorList>
            <person name="Klenk H.-P."/>
        </authorList>
    </citation>
    <scope>NUCLEOTIDE SEQUENCE [LARGE SCALE GENOMIC DNA]</scope>
    <source>
        <strain evidence="12 13">DSM 44551</strain>
    </source>
</reference>
<comment type="similarity">
    <text evidence="1">Belongs to the peptidase S1 family.</text>
</comment>
<feature type="domain" description="Peptidase S1A alpha-lytic prodomain" evidence="11">
    <location>
        <begin position="115"/>
        <end position="174"/>
    </location>
</feature>
<accession>A0A7W8QJE7</accession>
<evidence type="ECO:0000256" key="3">
    <source>
        <dbReference type="ARBA" id="ARBA00022729"/>
    </source>
</evidence>
<dbReference type="CDD" id="cd21112">
    <property type="entry name" value="alphaLP-like"/>
    <property type="match status" value="1"/>
</dbReference>
<dbReference type="InterPro" id="IPR004236">
    <property type="entry name" value="Pept_S1_alpha_lytic"/>
</dbReference>
<dbReference type="PIRSF" id="PIRSF001134">
    <property type="entry name" value="Streptogrisin"/>
    <property type="match status" value="1"/>
</dbReference>
<feature type="active site" description="Charge relay system" evidence="8">
    <location>
        <position position="329"/>
    </location>
</feature>
<keyword evidence="3 10" id="KW-0732">Signal</keyword>
<dbReference type="AlphaFoldDB" id="A0A7W8QJE7"/>
<feature type="disulfide bond" evidence="9">
    <location>
        <begin position="287"/>
        <end position="297"/>
    </location>
</feature>
<evidence type="ECO:0000313" key="13">
    <source>
        <dbReference type="Proteomes" id="UP000572635"/>
    </source>
</evidence>
<name>A0A7W8QJE7_9ACTN</name>
<dbReference type="InterPro" id="IPR009003">
    <property type="entry name" value="Peptidase_S1_PA"/>
</dbReference>
<evidence type="ECO:0000256" key="6">
    <source>
        <dbReference type="ARBA" id="ARBA00023145"/>
    </source>
</evidence>
<dbReference type="PRINTS" id="PR00861">
    <property type="entry name" value="ALYTICPTASE"/>
</dbReference>
<dbReference type="Proteomes" id="UP000572635">
    <property type="component" value="Unassembled WGS sequence"/>
</dbReference>
<dbReference type="EC" id="3.4.21.-" evidence="12"/>
<evidence type="ECO:0000256" key="10">
    <source>
        <dbReference type="SAM" id="SignalP"/>
    </source>
</evidence>
<dbReference type="SUPFAM" id="SSF54806">
    <property type="entry name" value="Alpha-lytic protease prodomain"/>
    <property type="match status" value="1"/>
</dbReference>
<evidence type="ECO:0000256" key="8">
    <source>
        <dbReference type="PIRSR" id="PIRSR001134-1"/>
    </source>
</evidence>
<dbReference type="Gene3D" id="2.40.10.10">
    <property type="entry name" value="Trypsin-like serine proteases"/>
    <property type="match status" value="2"/>
</dbReference>
<proteinExistence type="inferred from homology"/>
<feature type="disulfide bond" evidence="9">
    <location>
        <begin position="206"/>
        <end position="222"/>
    </location>
</feature>
<comment type="caution">
    <text evidence="12">The sequence shown here is derived from an EMBL/GenBank/DDBJ whole genome shotgun (WGS) entry which is preliminary data.</text>
</comment>
<dbReference type="GO" id="GO:0004252">
    <property type="term" value="F:serine-type endopeptidase activity"/>
    <property type="evidence" value="ECO:0007669"/>
    <property type="project" value="InterPro"/>
</dbReference>
<keyword evidence="7 9" id="KW-1015">Disulfide bond</keyword>
<feature type="active site" description="Charge relay system" evidence="8">
    <location>
        <position position="221"/>
    </location>
</feature>
<evidence type="ECO:0000256" key="5">
    <source>
        <dbReference type="ARBA" id="ARBA00022825"/>
    </source>
</evidence>
<keyword evidence="6" id="KW-0865">Zymogen</keyword>
<evidence type="ECO:0000256" key="1">
    <source>
        <dbReference type="ARBA" id="ARBA00007664"/>
    </source>
</evidence>
<evidence type="ECO:0000256" key="7">
    <source>
        <dbReference type="ARBA" id="ARBA00023157"/>
    </source>
</evidence>
<keyword evidence="2" id="KW-0645">Protease</keyword>
<feature type="disulfide bond" evidence="9">
    <location>
        <begin position="323"/>
        <end position="350"/>
    </location>
</feature>
<dbReference type="InterPro" id="IPR001316">
    <property type="entry name" value="Pept_S1A_streptogrisin"/>
</dbReference>
<evidence type="ECO:0000259" key="11">
    <source>
        <dbReference type="Pfam" id="PF02983"/>
    </source>
</evidence>
<dbReference type="GO" id="GO:0006508">
    <property type="term" value="P:proteolysis"/>
    <property type="evidence" value="ECO:0007669"/>
    <property type="project" value="UniProtKB-KW"/>
</dbReference>
<keyword evidence="13" id="KW-1185">Reference proteome</keyword>
<evidence type="ECO:0000256" key="2">
    <source>
        <dbReference type="ARBA" id="ARBA00022670"/>
    </source>
</evidence>
<feature type="signal peptide" evidence="10">
    <location>
        <begin position="1"/>
        <end position="29"/>
    </location>
</feature>
<dbReference type="GO" id="GO:0005576">
    <property type="term" value="C:extracellular region"/>
    <property type="evidence" value="ECO:0007669"/>
    <property type="project" value="InterPro"/>
</dbReference>
<dbReference type="EMBL" id="JACHDB010000001">
    <property type="protein sequence ID" value="MBB5431506.1"/>
    <property type="molecule type" value="Genomic_DNA"/>
</dbReference>
<dbReference type="InterPro" id="IPR043504">
    <property type="entry name" value="Peptidase_S1_PA_chymotrypsin"/>
</dbReference>
<feature type="chain" id="PRO_5031288864" evidence="10">
    <location>
        <begin position="30"/>
        <end position="375"/>
    </location>
</feature>
<dbReference type="SUPFAM" id="SSF50494">
    <property type="entry name" value="Trypsin-like serine proteases"/>
    <property type="match status" value="1"/>
</dbReference>
<dbReference type="Pfam" id="PF02983">
    <property type="entry name" value="Pro_Al_protease"/>
    <property type="match status" value="1"/>
</dbReference>
<sequence>MRKSPYIPLLGASVLALGMIAASPTAASADEATDSSPARALASGLDMSTAQAAELLDAEAQARTAEQEARELAGASFAGAVFDADTRKLTVSVTDAAAAEAVQATGAETRVVEASADELDAAVADLNAEERGLGSEIDGVTGWYVDQAANELVVTVLDGETEAAETLLDEAGVDSVPVRVDQGAEQPETFGDIVGGNAYYPGGSRCSIGFSVQGGFATAGHCGSQGTRVTGGAGESGTVAGSIFPGRDMGWVRVNSGWNPSPYVNNYSGGRVLVTGSQEASVGASVCRSGSTTGWRCGTIQAKNQTVRYPEGTVNGLTRTTACAEPGDSGGSWLSGNQAQGVTSGGSGNCSSGGTTFFQPLNPILSQWGLTLTTG</sequence>
<evidence type="ECO:0000256" key="9">
    <source>
        <dbReference type="PIRSR" id="PIRSR001134-2"/>
    </source>
</evidence>
<dbReference type="RefSeq" id="WP_184391208.1">
    <property type="nucleotide sequence ID" value="NZ_BAAAJD010000195.1"/>
</dbReference>
<keyword evidence="4 12" id="KW-0378">Hydrolase</keyword>
<feature type="active site" description="Charge relay system" evidence="8">
    <location>
        <position position="248"/>
    </location>
</feature>
<protein>
    <submittedName>
        <fullName evidence="12">Streptogrisin C</fullName>
        <ecNumber evidence="12">3.4.21.-</ecNumber>
    </submittedName>
</protein>
<gene>
    <name evidence="12" type="ORF">HDA36_001590</name>
</gene>
<organism evidence="12 13">
    <name type="scientific">Nocardiopsis composta</name>
    <dbReference type="NCBI Taxonomy" id="157465"/>
    <lineage>
        <taxon>Bacteria</taxon>
        <taxon>Bacillati</taxon>
        <taxon>Actinomycetota</taxon>
        <taxon>Actinomycetes</taxon>
        <taxon>Streptosporangiales</taxon>
        <taxon>Nocardiopsidaceae</taxon>
        <taxon>Nocardiopsis</taxon>
    </lineage>
</organism>
<dbReference type="Gene3D" id="3.30.300.50">
    <property type="match status" value="2"/>
</dbReference>
<evidence type="ECO:0000256" key="4">
    <source>
        <dbReference type="ARBA" id="ARBA00022801"/>
    </source>
</evidence>